<feature type="transmembrane region" description="Helical" evidence="1">
    <location>
        <begin position="6"/>
        <end position="29"/>
    </location>
</feature>
<reference evidence="3" key="1">
    <citation type="submission" date="2016-10" db="EMBL/GenBank/DDBJ databases">
        <authorList>
            <person name="Varghese N."/>
            <person name="Submissions S."/>
        </authorList>
    </citation>
    <scope>NUCLEOTIDE SEQUENCE [LARGE SCALE GENOMIC DNA]</scope>
    <source>
        <strain evidence="3">JCM 18416</strain>
    </source>
</reference>
<dbReference type="InterPro" id="IPR005625">
    <property type="entry name" value="PepSY-ass_TM"/>
</dbReference>
<organism evidence="2 3">
    <name type="scientific">Ectopseudomonas guguanensis</name>
    <dbReference type="NCBI Taxonomy" id="1198456"/>
    <lineage>
        <taxon>Bacteria</taxon>
        <taxon>Pseudomonadati</taxon>
        <taxon>Pseudomonadota</taxon>
        <taxon>Gammaproteobacteria</taxon>
        <taxon>Pseudomonadales</taxon>
        <taxon>Pseudomonadaceae</taxon>
        <taxon>Ectopseudomonas</taxon>
    </lineage>
</organism>
<dbReference type="AlphaFoldDB" id="A0A1H0NBB0"/>
<evidence type="ECO:0000313" key="2">
    <source>
        <dbReference type="EMBL" id="SDO89918.1"/>
    </source>
</evidence>
<evidence type="ECO:0000256" key="1">
    <source>
        <dbReference type="SAM" id="Phobius"/>
    </source>
</evidence>
<keyword evidence="1" id="KW-1133">Transmembrane helix</keyword>
<proteinExistence type="predicted"/>
<dbReference type="Pfam" id="PF03929">
    <property type="entry name" value="PepSY_TM"/>
    <property type="match status" value="1"/>
</dbReference>
<feature type="transmembrane region" description="Helical" evidence="1">
    <location>
        <begin position="196"/>
        <end position="217"/>
    </location>
</feature>
<evidence type="ECO:0000313" key="3">
    <source>
        <dbReference type="Proteomes" id="UP000199460"/>
    </source>
</evidence>
<dbReference type="Proteomes" id="UP000199460">
    <property type="component" value="Unassembled WGS sequence"/>
</dbReference>
<keyword evidence="1" id="KW-0812">Transmembrane</keyword>
<protein>
    <submittedName>
        <fullName evidence="2">PepSY-associated TM region</fullName>
    </submittedName>
</protein>
<dbReference type="RefSeq" id="WP_090427616.1">
    <property type="nucleotide sequence ID" value="NZ_FNJJ01000002.1"/>
</dbReference>
<dbReference type="Gene3D" id="2.130.10.10">
    <property type="entry name" value="YVTN repeat-like/Quinoprotein amine dehydrogenase"/>
    <property type="match status" value="1"/>
</dbReference>
<sequence length="225" mass="25104">MSSRRIHLWSGVILAIPMFIVGITAVFIAHDKSLGLKDLPLSWLPMSYEKENELRSAAQTGDGQLWFGSKYGVFRQGADGQLQQRSEVEVRQLLGEQEQLWVASKEGLYLIDGERMEKRLDAEVHGITRLQDGQLLASVKDEGALLSRDGLDWQPSPLNAALASVQSASPKPYTFGKLVMDLHTGKAFFGKSGEWIWIDVLGITLALLGLTGVWIWWQSRRRAAL</sequence>
<dbReference type="OrthoDB" id="176203at2"/>
<keyword evidence="1" id="KW-0472">Membrane</keyword>
<dbReference type="InterPro" id="IPR015943">
    <property type="entry name" value="WD40/YVTN_repeat-like_dom_sf"/>
</dbReference>
<dbReference type="EMBL" id="FNJJ01000002">
    <property type="protein sequence ID" value="SDO89918.1"/>
    <property type="molecule type" value="Genomic_DNA"/>
</dbReference>
<name>A0A1H0NBB0_9GAMM</name>
<accession>A0A1H0NBB0</accession>
<keyword evidence="3" id="KW-1185">Reference proteome</keyword>
<gene>
    <name evidence="2" type="ORF">SAMN05216213_102296</name>
</gene>
<dbReference type="GeneID" id="300930536"/>